<evidence type="ECO:0000313" key="1">
    <source>
        <dbReference type="EMBL" id="KAH9325805.1"/>
    </source>
</evidence>
<dbReference type="Proteomes" id="UP000824469">
    <property type="component" value="Unassembled WGS sequence"/>
</dbReference>
<protein>
    <submittedName>
        <fullName evidence="1">Uncharacterized protein</fullName>
    </submittedName>
</protein>
<keyword evidence="2" id="KW-1185">Reference proteome</keyword>
<reference evidence="1 2" key="1">
    <citation type="journal article" date="2021" name="Nat. Plants">
        <title>The Taxus genome provides insights into paclitaxel biosynthesis.</title>
        <authorList>
            <person name="Xiong X."/>
            <person name="Gou J."/>
            <person name="Liao Q."/>
            <person name="Li Y."/>
            <person name="Zhou Q."/>
            <person name="Bi G."/>
            <person name="Li C."/>
            <person name="Du R."/>
            <person name="Wang X."/>
            <person name="Sun T."/>
            <person name="Guo L."/>
            <person name="Liang H."/>
            <person name="Lu P."/>
            <person name="Wu Y."/>
            <person name="Zhang Z."/>
            <person name="Ro D.K."/>
            <person name="Shang Y."/>
            <person name="Huang S."/>
            <person name="Yan J."/>
        </authorList>
    </citation>
    <scope>NUCLEOTIDE SEQUENCE [LARGE SCALE GENOMIC DNA]</scope>
    <source>
        <strain evidence="1">Ta-2019</strain>
    </source>
</reference>
<name>A0AA38LKI2_TAXCH</name>
<feature type="non-terminal residue" evidence="1">
    <location>
        <position position="52"/>
    </location>
</feature>
<evidence type="ECO:0000313" key="2">
    <source>
        <dbReference type="Proteomes" id="UP000824469"/>
    </source>
</evidence>
<accession>A0AA38LKI2</accession>
<proteinExistence type="predicted"/>
<feature type="non-terminal residue" evidence="1">
    <location>
        <position position="1"/>
    </location>
</feature>
<sequence length="52" mass="5675">VCMPWCACPVRVLACVMRVSVCACVICVWCAVPVPCDLRVVCVQVRVRLPVA</sequence>
<gene>
    <name evidence="1" type="ORF">KI387_005983</name>
</gene>
<comment type="caution">
    <text evidence="1">The sequence shown here is derived from an EMBL/GenBank/DDBJ whole genome shotgun (WGS) entry which is preliminary data.</text>
</comment>
<dbReference type="AlphaFoldDB" id="A0AA38LKI2"/>
<organism evidence="1 2">
    <name type="scientific">Taxus chinensis</name>
    <name type="common">Chinese yew</name>
    <name type="synonym">Taxus wallichiana var. chinensis</name>
    <dbReference type="NCBI Taxonomy" id="29808"/>
    <lineage>
        <taxon>Eukaryota</taxon>
        <taxon>Viridiplantae</taxon>
        <taxon>Streptophyta</taxon>
        <taxon>Embryophyta</taxon>
        <taxon>Tracheophyta</taxon>
        <taxon>Spermatophyta</taxon>
        <taxon>Pinopsida</taxon>
        <taxon>Pinidae</taxon>
        <taxon>Conifers II</taxon>
        <taxon>Cupressales</taxon>
        <taxon>Taxaceae</taxon>
        <taxon>Taxus</taxon>
    </lineage>
</organism>
<dbReference type="EMBL" id="JAHRHJ020000002">
    <property type="protein sequence ID" value="KAH9325805.1"/>
    <property type="molecule type" value="Genomic_DNA"/>
</dbReference>